<dbReference type="EMBL" id="WNLA01000039">
    <property type="protein sequence ID" value="MTW06152.1"/>
    <property type="molecule type" value="Genomic_DNA"/>
</dbReference>
<proteinExistence type="predicted"/>
<feature type="transmembrane region" description="Helical" evidence="5">
    <location>
        <begin position="200"/>
        <end position="231"/>
    </location>
</feature>
<organism evidence="6 7">
    <name type="scientific">Pseudoduganella ginsengisoli</name>
    <dbReference type="NCBI Taxonomy" id="1462440"/>
    <lineage>
        <taxon>Bacteria</taxon>
        <taxon>Pseudomonadati</taxon>
        <taxon>Pseudomonadota</taxon>
        <taxon>Betaproteobacteria</taxon>
        <taxon>Burkholderiales</taxon>
        <taxon>Oxalobacteraceae</taxon>
        <taxon>Telluria group</taxon>
        <taxon>Pseudoduganella</taxon>
    </lineage>
</organism>
<dbReference type="OrthoDB" id="8565703at2"/>
<comment type="caution">
    <text evidence="6">The sequence shown here is derived from an EMBL/GenBank/DDBJ whole genome shotgun (WGS) entry which is preliminary data.</text>
</comment>
<evidence type="ECO:0000256" key="4">
    <source>
        <dbReference type="ARBA" id="ARBA00023136"/>
    </source>
</evidence>
<feature type="transmembrane region" description="Helical" evidence="5">
    <location>
        <begin position="160"/>
        <end position="180"/>
    </location>
</feature>
<evidence type="ECO:0000256" key="5">
    <source>
        <dbReference type="SAM" id="Phobius"/>
    </source>
</evidence>
<feature type="transmembrane region" description="Helical" evidence="5">
    <location>
        <begin position="237"/>
        <end position="256"/>
    </location>
</feature>
<dbReference type="AlphaFoldDB" id="A0A6L6QA94"/>
<protein>
    <recommendedName>
        <fullName evidence="8">EI24 domain-containing protein</fullName>
    </recommendedName>
</protein>
<evidence type="ECO:0000256" key="1">
    <source>
        <dbReference type="ARBA" id="ARBA00004141"/>
    </source>
</evidence>
<name>A0A6L6QA94_9BURK</name>
<dbReference type="InterPro" id="IPR059112">
    <property type="entry name" value="CysZ/EI24"/>
</dbReference>
<evidence type="ECO:0000256" key="3">
    <source>
        <dbReference type="ARBA" id="ARBA00022989"/>
    </source>
</evidence>
<evidence type="ECO:0000313" key="7">
    <source>
        <dbReference type="Proteomes" id="UP000484015"/>
    </source>
</evidence>
<feature type="transmembrane region" description="Helical" evidence="5">
    <location>
        <begin position="78"/>
        <end position="105"/>
    </location>
</feature>
<evidence type="ECO:0000256" key="2">
    <source>
        <dbReference type="ARBA" id="ARBA00022692"/>
    </source>
</evidence>
<sequence length="269" mass="29335">MKAVLNAYGRALLSQFHGKMLLLSVAPSLLSLAVWAAALYFGWQPLLDWMQGIFIEHELYHYSSSWLAQLGLTAVKTIIVPLAAILAVVPLMILTALIFIGVAAMPAIVRHVGGRHYPQLEMKKGGSLAGSVGVALCGFAIFAVVWVATLPLYAFPPAALALQVFLWGWLTARVMAYDALSDYASAEELAQLRREHRWRLIAIGIVSGAAGAVPGVVWLAGTAIAIVMFPFLAAISIWLYVLIFIFTGLWFQYYCLEALAKQRSLTKGE</sequence>
<evidence type="ECO:0000313" key="6">
    <source>
        <dbReference type="EMBL" id="MTW06152.1"/>
    </source>
</evidence>
<keyword evidence="4 5" id="KW-0472">Membrane</keyword>
<feature type="transmembrane region" description="Helical" evidence="5">
    <location>
        <begin position="21"/>
        <end position="43"/>
    </location>
</feature>
<gene>
    <name evidence="6" type="ORF">GM668_29160</name>
</gene>
<accession>A0A6L6QA94</accession>
<keyword evidence="7" id="KW-1185">Reference proteome</keyword>
<comment type="subcellular location">
    <subcellularLocation>
        <location evidence="1">Membrane</location>
        <topology evidence="1">Multi-pass membrane protein</topology>
    </subcellularLocation>
</comment>
<feature type="transmembrane region" description="Helical" evidence="5">
    <location>
        <begin position="126"/>
        <end position="148"/>
    </location>
</feature>
<keyword evidence="3 5" id="KW-1133">Transmembrane helix</keyword>
<dbReference type="Proteomes" id="UP000484015">
    <property type="component" value="Unassembled WGS sequence"/>
</dbReference>
<dbReference type="Pfam" id="PF07264">
    <property type="entry name" value="EI24"/>
    <property type="match status" value="1"/>
</dbReference>
<keyword evidence="2 5" id="KW-0812">Transmembrane</keyword>
<reference evidence="6 7" key="1">
    <citation type="submission" date="2019-11" db="EMBL/GenBank/DDBJ databases">
        <title>Type strains purchased from KCTC, JCM and DSMZ.</title>
        <authorList>
            <person name="Lu H."/>
        </authorList>
    </citation>
    <scope>NUCLEOTIDE SEQUENCE [LARGE SCALE GENOMIC DNA]</scope>
    <source>
        <strain evidence="6 7">KCTC 42409</strain>
    </source>
</reference>
<dbReference type="RefSeq" id="WP_155442488.1">
    <property type="nucleotide sequence ID" value="NZ_WNLA01000039.1"/>
</dbReference>
<evidence type="ECO:0008006" key="8">
    <source>
        <dbReference type="Google" id="ProtNLM"/>
    </source>
</evidence>